<gene>
    <name evidence="2" type="ORF">HH308_28110</name>
</gene>
<dbReference type="InterPro" id="IPR000792">
    <property type="entry name" value="Tscrpt_reg_LuxR_C"/>
</dbReference>
<dbReference type="SMART" id="SM00421">
    <property type="entry name" value="HTH_LUXR"/>
    <property type="match status" value="1"/>
</dbReference>
<dbReference type="PRINTS" id="PR00038">
    <property type="entry name" value="HTHLUXR"/>
</dbReference>
<dbReference type="PROSITE" id="PS50043">
    <property type="entry name" value="HTH_LUXR_2"/>
    <property type="match status" value="1"/>
</dbReference>
<dbReference type="EMBL" id="JABBNB010000050">
    <property type="protein sequence ID" value="NMO05092.1"/>
    <property type="molecule type" value="Genomic_DNA"/>
</dbReference>
<dbReference type="Pfam" id="PF00196">
    <property type="entry name" value="GerE"/>
    <property type="match status" value="1"/>
</dbReference>
<organism evidence="2 3">
    <name type="scientific">Gordonia asplenii</name>
    <dbReference type="NCBI Taxonomy" id="2725283"/>
    <lineage>
        <taxon>Bacteria</taxon>
        <taxon>Bacillati</taxon>
        <taxon>Actinomycetota</taxon>
        <taxon>Actinomycetes</taxon>
        <taxon>Mycobacteriales</taxon>
        <taxon>Gordoniaceae</taxon>
        <taxon>Gordonia</taxon>
    </lineage>
</organism>
<proteinExistence type="predicted"/>
<dbReference type="AlphaFoldDB" id="A0A848L3T3"/>
<evidence type="ECO:0000259" key="1">
    <source>
        <dbReference type="PROSITE" id="PS50043"/>
    </source>
</evidence>
<evidence type="ECO:0000313" key="2">
    <source>
        <dbReference type="EMBL" id="NMO05092.1"/>
    </source>
</evidence>
<evidence type="ECO:0000313" key="3">
    <source>
        <dbReference type="Proteomes" id="UP000550729"/>
    </source>
</evidence>
<feature type="domain" description="HTH luxR-type" evidence="1">
    <location>
        <begin position="5"/>
        <end position="70"/>
    </location>
</feature>
<dbReference type="InterPro" id="IPR036388">
    <property type="entry name" value="WH-like_DNA-bd_sf"/>
</dbReference>
<accession>A0A848L3T3</accession>
<dbReference type="GO" id="GO:0003677">
    <property type="term" value="F:DNA binding"/>
    <property type="evidence" value="ECO:0007669"/>
    <property type="project" value="InterPro"/>
</dbReference>
<reference evidence="2 3" key="1">
    <citation type="submission" date="2020-04" db="EMBL/GenBank/DDBJ databases">
        <title>Gordonia sp. nov. TBRC 11910.</title>
        <authorList>
            <person name="Suriyachadkun C."/>
        </authorList>
    </citation>
    <scope>NUCLEOTIDE SEQUENCE [LARGE SCALE GENOMIC DNA]</scope>
    <source>
        <strain evidence="2 3">TBRC 11910</strain>
    </source>
</reference>
<name>A0A848L3T3_9ACTN</name>
<dbReference type="InterPro" id="IPR016032">
    <property type="entry name" value="Sig_transdc_resp-reg_C-effctor"/>
</dbReference>
<dbReference type="Proteomes" id="UP000550729">
    <property type="component" value="Unassembled WGS sequence"/>
</dbReference>
<dbReference type="Gene3D" id="1.10.10.10">
    <property type="entry name" value="Winged helix-like DNA-binding domain superfamily/Winged helix DNA-binding domain"/>
    <property type="match status" value="1"/>
</dbReference>
<sequence>MTYTIATPTTTLSTREVEVLTHWLHTESKSVVAERLFISESTVHTHLARIREKYSLAGRPANSKISLLIRAIEDGLCTIDDMSATLNERAAV</sequence>
<comment type="caution">
    <text evidence="2">The sequence shown here is derived from an EMBL/GenBank/DDBJ whole genome shotgun (WGS) entry which is preliminary data.</text>
</comment>
<keyword evidence="3" id="KW-1185">Reference proteome</keyword>
<dbReference type="RefSeq" id="WP_170197595.1">
    <property type="nucleotide sequence ID" value="NZ_JABBNB010000050.1"/>
</dbReference>
<dbReference type="SUPFAM" id="SSF46894">
    <property type="entry name" value="C-terminal effector domain of the bipartite response regulators"/>
    <property type="match status" value="1"/>
</dbReference>
<dbReference type="GO" id="GO:0006355">
    <property type="term" value="P:regulation of DNA-templated transcription"/>
    <property type="evidence" value="ECO:0007669"/>
    <property type="project" value="InterPro"/>
</dbReference>
<protein>
    <submittedName>
        <fullName evidence="2">Response regulator transcription factor</fullName>
    </submittedName>
</protein>